<dbReference type="GO" id="GO:0003677">
    <property type="term" value="F:DNA binding"/>
    <property type="evidence" value="ECO:0007669"/>
    <property type="project" value="UniProtKB-KW"/>
</dbReference>
<keyword evidence="6" id="KW-0539">Nucleus</keyword>
<evidence type="ECO:0000256" key="6">
    <source>
        <dbReference type="ARBA" id="ARBA00023242"/>
    </source>
</evidence>
<dbReference type="InterPro" id="IPR050913">
    <property type="entry name" value="AP2/ERF_ERF"/>
</dbReference>
<dbReference type="Pfam" id="PF00847">
    <property type="entry name" value="AP2"/>
    <property type="match status" value="1"/>
</dbReference>
<organism evidence="9">
    <name type="scientific">Camptotheca acuminata</name>
    <name type="common">Happy tree</name>
    <dbReference type="NCBI Taxonomy" id="16922"/>
    <lineage>
        <taxon>Eukaryota</taxon>
        <taxon>Viridiplantae</taxon>
        <taxon>Streptophyta</taxon>
        <taxon>Embryophyta</taxon>
        <taxon>Tracheophyta</taxon>
        <taxon>Spermatophyta</taxon>
        <taxon>Magnoliopsida</taxon>
        <taxon>eudicotyledons</taxon>
        <taxon>Gunneridae</taxon>
        <taxon>Pentapetalae</taxon>
        <taxon>asterids</taxon>
        <taxon>Cornales</taxon>
        <taxon>Nyssaceae</taxon>
        <taxon>Camptotheca</taxon>
    </lineage>
</organism>
<evidence type="ECO:0000256" key="7">
    <source>
        <dbReference type="SAM" id="MobiDB-lite"/>
    </source>
</evidence>
<dbReference type="PRINTS" id="PR00367">
    <property type="entry name" value="ETHRSPELEMNT"/>
</dbReference>
<proteinExistence type="evidence at transcript level"/>
<dbReference type="SMART" id="SM00380">
    <property type="entry name" value="AP2"/>
    <property type="match status" value="1"/>
</dbReference>
<dbReference type="InterPro" id="IPR036955">
    <property type="entry name" value="AP2/ERF_dom_sf"/>
</dbReference>
<evidence type="ECO:0000313" key="9">
    <source>
        <dbReference type="EMBL" id="QNI23909.1"/>
    </source>
</evidence>
<keyword evidence="5" id="KW-0804">Transcription</keyword>
<evidence type="ECO:0000256" key="5">
    <source>
        <dbReference type="ARBA" id="ARBA00023163"/>
    </source>
</evidence>
<dbReference type="GO" id="GO:0006952">
    <property type="term" value="P:defense response"/>
    <property type="evidence" value="ECO:0007669"/>
    <property type="project" value="UniProtKB-KW"/>
</dbReference>
<sequence>MPRVVRIFFADGNATDSTSDEDDDSISYRNQRVKRYIKEIRIDASANKTVSDHRSESFKKRPNPPKTRLLKQRLGNDKKFRGVRQRPWGKWAAEIRDPSRRARVWLGTYNTAEEAALVYDRAAIQMRGPDALTNFIKPPTREISPEMNLTSISGYETGEESQQLSSPTSVLHLRFNPTENEEGQKQSKSGSDWRPMEPFAEDKSVFDDWWAVDPCFLNEYFDPRPPSPILFDDTSVHNTVLEGDNSDISANFDDDFKSCIWEVDDLFQDPLFLV</sequence>
<dbReference type="InterPro" id="IPR001471">
    <property type="entry name" value="AP2/ERF_dom"/>
</dbReference>
<dbReference type="Gene3D" id="3.30.730.10">
    <property type="entry name" value="AP2/ERF domain"/>
    <property type="match status" value="1"/>
</dbReference>
<reference evidence="9" key="2">
    <citation type="journal article" date="2020" name="Chin J Nat Med">
        <title>Genome-wide identification and analysis of AP2/ERF transcription factors related to camptothecin biosynthesis in Camptotheca acuminata.</title>
        <authorList>
            <person name="Hu Y.T."/>
            <person name="Xu Z.C."/>
            <person name="Tian Y."/>
            <person name="Gao R.R."/>
            <person name="Ji A.J."/>
            <person name="Pu X.D."/>
            <person name="Wang Y."/>
            <person name="Liu X."/>
            <person name="Song J.Y."/>
        </authorList>
    </citation>
    <scope>NUCLEOTIDE SEQUENCE</scope>
    <source>
        <strain evidence="9">Cac174</strain>
    </source>
</reference>
<comment type="subcellular location">
    <subcellularLocation>
        <location evidence="1">Nucleus</location>
    </subcellularLocation>
</comment>
<evidence type="ECO:0000259" key="8">
    <source>
        <dbReference type="PROSITE" id="PS51032"/>
    </source>
</evidence>
<reference evidence="9" key="1">
    <citation type="submission" date="2019-12" db="EMBL/GenBank/DDBJ databases">
        <authorList>
            <person name="Hu Y."/>
        </authorList>
    </citation>
    <scope>NUCLEOTIDE SEQUENCE</scope>
    <source>
        <strain evidence="9">Cac174</strain>
    </source>
</reference>
<feature type="domain" description="AP2/ERF" evidence="8">
    <location>
        <begin position="79"/>
        <end position="136"/>
    </location>
</feature>
<protein>
    <submittedName>
        <fullName evidence="9">AP2/ERF transcription factor</fullName>
    </submittedName>
</protein>
<name>A0A7G8AUP0_CAMAC</name>
<dbReference type="GO" id="GO:0003700">
    <property type="term" value="F:DNA-binding transcription factor activity"/>
    <property type="evidence" value="ECO:0007669"/>
    <property type="project" value="InterPro"/>
</dbReference>
<dbReference type="PROSITE" id="PS51032">
    <property type="entry name" value="AP2_ERF"/>
    <property type="match status" value="1"/>
</dbReference>
<keyword evidence="4" id="KW-0238">DNA-binding</keyword>
<keyword evidence="2" id="KW-0611">Plant defense</keyword>
<dbReference type="FunFam" id="3.30.730.10:FF:000001">
    <property type="entry name" value="Ethylene-responsive transcription factor 2"/>
    <property type="match status" value="1"/>
</dbReference>
<dbReference type="PANTHER" id="PTHR31194:SF140">
    <property type="entry name" value="ETHYLENE-RESPONSIVE TRANSCRIPTION FACTOR CRF2"/>
    <property type="match status" value="1"/>
</dbReference>
<dbReference type="PANTHER" id="PTHR31194">
    <property type="entry name" value="SHN SHINE , DNA BINDING / TRANSCRIPTION FACTOR"/>
    <property type="match status" value="1"/>
</dbReference>
<evidence type="ECO:0000256" key="2">
    <source>
        <dbReference type="ARBA" id="ARBA00022821"/>
    </source>
</evidence>
<dbReference type="CDD" id="cd00018">
    <property type="entry name" value="AP2"/>
    <property type="match status" value="1"/>
</dbReference>
<accession>A0A7G8AUP0</accession>
<feature type="region of interest" description="Disordered" evidence="7">
    <location>
        <begin position="47"/>
        <end position="67"/>
    </location>
</feature>
<dbReference type="AlphaFoldDB" id="A0A7G8AUP0"/>
<dbReference type="EMBL" id="MN863711">
    <property type="protein sequence ID" value="QNI23909.1"/>
    <property type="molecule type" value="mRNA"/>
</dbReference>
<feature type="compositionally biased region" description="Basic and acidic residues" evidence="7">
    <location>
        <begin position="50"/>
        <end position="59"/>
    </location>
</feature>
<feature type="region of interest" description="Disordered" evidence="7">
    <location>
        <begin position="175"/>
        <end position="196"/>
    </location>
</feature>
<dbReference type="GO" id="GO:0005634">
    <property type="term" value="C:nucleus"/>
    <property type="evidence" value="ECO:0007669"/>
    <property type="project" value="UniProtKB-SubCell"/>
</dbReference>
<keyword evidence="3" id="KW-0805">Transcription regulation</keyword>
<evidence type="ECO:0000256" key="1">
    <source>
        <dbReference type="ARBA" id="ARBA00004123"/>
    </source>
</evidence>
<dbReference type="InterPro" id="IPR016177">
    <property type="entry name" value="DNA-bd_dom_sf"/>
</dbReference>
<evidence type="ECO:0000256" key="4">
    <source>
        <dbReference type="ARBA" id="ARBA00023125"/>
    </source>
</evidence>
<dbReference type="SUPFAM" id="SSF54171">
    <property type="entry name" value="DNA-binding domain"/>
    <property type="match status" value="1"/>
</dbReference>
<evidence type="ECO:0000256" key="3">
    <source>
        <dbReference type="ARBA" id="ARBA00023015"/>
    </source>
</evidence>